<reference evidence="6" key="1">
    <citation type="journal article" date="2019" name="Int. J. Syst. Evol. Microbiol.">
        <title>The Global Catalogue of Microorganisms (GCM) 10K type strain sequencing project: providing services to taxonomists for standard genome sequencing and annotation.</title>
        <authorList>
            <consortium name="The Broad Institute Genomics Platform"/>
            <consortium name="The Broad Institute Genome Sequencing Center for Infectious Disease"/>
            <person name="Wu L."/>
            <person name="Ma J."/>
        </authorList>
    </citation>
    <scope>NUCLEOTIDE SEQUENCE [LARGE SCALE GENOMIC DNA]</scope>
    <source>
        <strain evidence="6">JCM 18423</strain>
    </source>
</reference>
<keyword evidence="1" id="KW-0560">Oxidoreductase</keyword>
<sequence>MENIAFIGLGIMGVPMCLNLLKAGYPVNTYTRSHTHPSIPEAGAHLCDSPRAAAEQADIIILIVNDTPNVEQVLFGENGVIEANLQGKVIVDMSTISPVATKAFAQRVQAAGADYLDAPVSGGDVGAQAGTLSIMVGGSESAFQRVLPLFQVMGKNITHVGDVGAGQITKMANQVIVAQSIQAVAEALVLASKAGADPEKVRQALMGGFANSRILEVHGKRMTAGTFTPGFKVNLHQKDITSALNTARELGVALPGAALFQQLLSSCIAQGGSEWDHSAVIKVIEQLANHSIRDDS</sequence>
<evidence type="ECO:0000259" key="4">
    <source>
        <dbReference type="Pfam" id="PF14833"/>
    </source>
</evidence>
<protein>
    <submittedName>
        <fullName evidence="5">2-hydroxy-3-oxopropionate reductase</fullName>
    </submittedName>
</protein>
<dbReference type="PIRSF" id="PIRSF000103">
    <property type="entry name" value="HIBADH"/>
    <property type="match status" value="1"/>
</dbReference>
<evidence type="ECO:0000259" key="3">
    <source>
        <dbReference type="Pfam" id="PF03446"/>
    </source>
</evidence>
<dbReference type="SUPFAM" id="SSF48179">
    <property type="entry name" value="6-phosphogluconate dehydrogenase C-terminal domain-like"/>
    <property type="match status" value="1"/>
</dbReference>
<dbReference type="Gene3D" id="3.40.50.720">
    <property type="entry name" value="NAD(P)-binding Rossmann-like Domain"/>
    <property type="match status" value="1"/>
</dbReference>
<dbReference type="PANTHER" id="PTHR43060">
    <property type="entry name" value="3-HYDROXYISOBUTYRATE DEHYDROGENASE-LIKE 1, MITOCHONDRIAL-RELATED"/>
    <property type="match status" value="1"/>
</dbReference>
<accession>A0ABP9M189</accession>
<dbReference type="InterPro" id="IPR015815">
    <property type="entry name" value="HIBADH-related"/>
</dbReference>
<dbReference type="InterPro" id="IPR006115">
    <property type="entry name" value="6PGDH_NADP-bd"/>
</dbReference>
<keyword evidence="6" id="KW-1185">Reference proteome</keyword>
<feature type="domain" description="3-hydroxyisobutyrate dehydrogenase-like NAD-binding" evidence="4">
    <location>
        <begin position="164"/>
        <end position="284"/>
    </location>
</feature>
<proteinExistence type="predicted"/>
<dbReference type="Pfam" id="PF03446">
    <property type="entry name" value="NAD_binding_2"/>
    <property type="match status" value="1"/>
</dbReference>
<dbReference type="InterPro" id="IPR008927">
    <property type="entry name" value="6-PGluconate_DH-like_C_sf"/>
</dbReference>
<gene>
    <name evidence="5" type="ORF">GCM10023337_12550</name>
</gene>
<dbReference type="Pfam" id="PF14833">
    <property type="entry name" value="NAD_binding_11"/>
    <property type="match status" value="1"/>
</dbReference>
<dbReference type="RefSeq" id="WP_345370452.1">
    <property type="nucleotide sequence ID" value="NZ_BAABKD010000009.1"/>
</dbReference>
<dbReference type="InterPro" id="IPR029154">
    <property type="entry name" value="HIBADH-like_NADP-bd"/>
</dbReference>
<keyword evidence="2" id="KW-0520">NAD</keyword>
<dbReference type="InterPro" id="IPR036291">
    <property type="entry name" value="NAD(P)-bd_dom_sf"/>
</dbReference>
<dbReference type="PANTHER" id="PTHR43060:SF15">
    <property type="entry name" value="3-HYDROXYISOBUTYRATE DEHYDROGENASE-LIKE 1, MITOCHONDRIAL-RELATED"/>
    <property type="match status" value="1"/>
</dbReference>
<dbReference type="NCBIfam" id="TIGR01505">
    <property type="entry name" value="tartro_sem_red"/>
    <property type="match status" value="1"/>
</dbReference>
<comment type="caution">
    <text evidence="5">The sequence shown here is derived from an EMBL/GenBank/DDBJ whole genome shotgun (WGS) entry which is preliminary data.</text>
</comment>
<name>A0ABP9M189_9BURK</name>
<dbReference type="Proteomes" id="UP001500227">
    <property type="component" value="Unassembled WGS sequence"/>
</dbReference>
<dbReference type="SUPFAM" id="SSF51735">
    <property type="entry name" value="NAD(P)-binding Rossmann-fold domains"/>
    <property type="match status" value="1"/>
</dbReference>
<dbReference type="InterPro" id="IPR006398">
    <property type="entry name" value="Tartro_sem_red"/>
</dbReference>
<evidence type="ECO:0000256" key="2">
    <source>
        <dbReference type="ARBA" id="ARBA00023027"/>
    </source>
</evidence>
<dbReference type="InterPro" id="IPR013328">
    <property type="entry name" value="6PGD_dom2"/>
</dbReference>
<evidence type="ECO:0000313" key="5">
    <source>
        <dbReference type="EMBL" id="GAA5089531.1"/>
    </source>
</evidence>
<dbReference type="EMBL" id="BAABKD010000009">
    <property type="protein sequence ID" value="GAA5089531.1"/>
    <property type="molecule type" value="Genomic_DNA"/>
</dbReference>
<feature type="domain" description="6-phosphogluconate dehydrogenase NADP-binding" evidence="3">
    <location>
        <begin position="3"/>
        <end position="161"/>
    </location>
</feature>
<evidence type="ECO:0000256" key="1">
    <source>
        <dbReference type="ARBA" id="ARBA00023002"/>
    </source>
</evidence>
<evidence type="ECO:0000313" key="6">
    <source>
        <dbReference type="Proteomes" id="UP001500227"/>
    </source>
</evidence>
<dbReference type="Gene3D" id="1.10.1040.10">
    <property type="entry name" value="N-(1-d-carboxylethyl)-l-norvaline Dehydrogenase, domain 2"/>
    <property type="match status" value="1"/>
</dbReference>
<organism evidence="5 6">
    <name type="scientific">Paenalcaligenes hermetiae</name>
    <dbReference type="NCBI Taxonomy" id="1157987"/>
    <lineage>
        <taxon>Bacteria</taxon>
        <taxon>Pseudomonadati</taxon>
        <taxon>Pseudomonadota</taxon>
        <taxon>Betaproteobacteria</taxon>
        <taxon>Burkholderiales</taxon>
        <taxon>Alcaligenaceae</taxon>
        <taxon>Paenalcaligenes</taxon>
    </lineage>
</organism>